<dbReference type="HOGENOM" id="CLU_2698644_0_0_7"/>
<reference evidence="1 2" key="1">
    <citation type="journal article" date="2013" name="PLoS ONE">
        <title>The first genomic and proteomic characterization of a deep-sea sulfate reducer: insights into the piezophilic lifestyle of Desulfovibrio piezophilus.</title>
        <authorList>
            <person name="Pradel N."/>
            <person name="Ji B."/>
            <person name="Gimenez G."/>
            <person name="Talla E."/>
            <person name="Lenoble P."/>
            <person name="Garel M."/>
            <person name="Tamburini C."/>
            <person name="Fourquet P."/>
            <person name="Lebrun R."/>
            <person name="Bertin P."/>
            <person name="Denis Y."/>
            <person name="Pophillat M."/>
            <person name="Barbe V."/>
            <person name="Ollivier B."/>
            <person name="Dolla A."/>
        </authorList>
    </citation>
    <scope>NUCLEOTIDE SEQUENCE [LARGE SCALE GENOMIC DNA]</scope>
    <source>
        <strain evidence="2">DSM 10523 / SB164P1</strain>
    </source>
</reference>
<dbReference type="KEGG" id="dpi:BN4_12257"/>
<reference evidence="2" key="2">
    <citation type="journal article" date="2013" name="Stand. Genomic Sci.">
        <title>Complete genome sequence of Desulfocapsa sulfexigens, a marine deltaproteobacterium specialized in disproportionating inorganic sulfur compounds.</title>
        <authorList>
            <person name="Finster K.W."/>
            <person name="Kjeldsen K.U."/>
            <person name="Kube M."/>
            <person name="Reinhardt R."/>
            <person name="Mussmann M."/>
            <person name="Amann R."/>
            <person name="Schreiber L."/>
        </authorList>
    </citation>
    <scope>NUCLEOTIDE SEQUENCE [LARGE SCALE GENOMIC DNA]</scope>
    <source>
        <strain evidence="2">DSM 10523 / SB164P1</strain>
    </source>
</reference>
<dbReference type="Proteomes" id="UP000011724">
    <property type="component" value="Chromosome"/>
</dbReference>
<evidence type="ECO:0000313" key="1">
    <source>
        <dbReference type="EMBL" id="CCH49492.1"/>
    </source>
</evidence>
<gene>
    <name evidence="1" type="ordered locus">BN4_12257</name>
</gene>
<organism evidence="1 2">
    <name type="scientific">Pseudodesulfovibrio piezophilus (strain DSM 21447 / JCM 15486 / C1TLV30)</name>
    <name type="common">Desulfovibrio piezophilus</name>
    <dbReference type="NCBI Taxonomy" id="1322246"/>
    <lineage>
        <taxon>Bacteria</taxon>
        <taxon>Pseudomonadati</taxon>
        <taxon>Thermodesulfobacteriota</taxon>
        <taxon>Desulfovibrionia</taxon>
        <taxon>Desulfovibrionales</taxon>
        <taxon>Desulfovibrionaceae</taxon>
    </lineage>
</organism>
<evidence type="ECO:0000313" key="2">
    <source>
        <dbReference type="Proteomes" id="UP000011724"/>
    </source>
</evidence>
<proteinExistence type="predicted"/>
<keyword evidence="2" id="KW-1185">Reference proteome</keyword>
<sequence>MKEWERDEAAVITDYLMTARDWKNDNTLFYNRDVIIAVTTTPALLPVVSNSKAGPQNACGSPWLKPLPWMTSG</sequence>
<dbReference type="AlphaFoldDB" id="M1WTE3"/>
<accession>M1WTE3</accession>
<dbReference type="EMBL" id="FO203427">
    <property type="protein sequence ID" value="CCH49492.1"/>
    <property type="molecule type" value="Genomic_DNA"/>
</dbReference>
<protein>
    <submittedName>
        <fullName evidence="1">Uncharacterized protein</fullName>
    </submittedName>
</protein>
<name>M1WTE3_PSEP2</name>